<name>A0ABX7P8M5_9BACT</name>
<dbReference type="RefSeq" id="WP_206728378.1">
    <property type="nucleotide sequence ID" value="NZ_CP071090.1"/>
</dbReference>
<reference evidence="3 4" key="1">
    <citation type="submission" date="2021-02" db="EMBL/GenBank/DDBJ databases">
        <title>De Novo genome assembly of isolated myxobacteria.</title>
        <authorList>
            <person name="Stevens D.C."/>
        </authorList>
    </citation>
    <scope>NUCLEOTIDE SEQUENCE [LARGE SCALE GENOMIC DNA]</scope>
    <source>
        <strain evidence="4">SCPEA02</strain>
    </source>
</reference>
<dbReference type="Proteomes" id="UP000662747">
    <property type="component" value="Chromosome"/>
</dbReference>
<dbReference type="Gene3D" id="2.30.42.10">
    <property type="match status" value="1"/>
</dbReference>
<dbReference type="SUPFAM" id="SSF49452">
    <property type="entry name" value="Starch-binding domain-like"/>
    <property type="match status" value="3"/>
</dbReference>
<feature type="region of interest" description="Disordered" evidence="1">
    <location>
        <begin position="1"/>
        <end position="28"/>
    </location>
</feature>
<keyword evidence="4" id="KW-1185">Reference proteome</keyword>
<evidence type="ECO:0000313" key="4">
    <source>
        <dbReference type="Proteomes" id="UP000662747"/>
    </source>
</evidence>
<dbReference type="Pfam" id="PF13620">
    <property type="entry name" value="CarboxypepD_reg"/>
    <property type="match status" value="3"/>
</dbReference>
<feature type="region of interest" description="Disordered" evidence="1">
    <location>
        <begin position="194"/>
        <end position="218"/>
    </location>
</feature>
<sequence>MVSATNGQGVPSAELTFAGPSGSASTRTDDAGGFRFVPDHEGLWQLASIRAEGFLPFGPDWGQSPIRLTARPGSGVDGLLLALTPEESWTVRVEGTDGKPLAGAQVRLLTGRSGETVLFPTNDEFTTGSDGEVRLSAPERSTVEAHHPGHAPARAELTSRLAGRRAVLRLEAETPTASEVLAGRVVDESGTPIAGAGVKAQRPRGSSLPGAADNSAPMAETMTDADGRFLLERLAPGRYDVFAAILGRVGTTVSNVETGRRDLVITLARGARLTGRVRDERGAPVASFQLELQLHHGPLERELGSTLTVVDAEGRFTVEGLAPGTYTLRVAAYGLAPAAPTVAVPPNVADVGPIEVTLSPGARLEGQVVKSGGDGPITGARVQVEGGVYGASLATVFDAMTDTSGHFTLDGLAPGTLSLSVSAAGHDTRIVDRVTVGPGAPPLPPIELNPVADGGTERTEMVGIGAVLGARDDALVMGQVLPGGGAAEAGLQPGDSIVSIDGTNVVELGFPSAIQRIRGPEGSRVMLGIRRAGRTDVEVVPVTRRKIQV</sequence>
<feature type="domain" description="PDZ" evidence="2">
    <location>
        <begin position="445"/>
        <end position="532"/>
    </location>
</feature>
<organism evidence="3 4">
    <name type="scientific">Pyxidicoccus parkwayensis</name>
    <dbReference type="NCBI Taxonomy" id="2813578"/>
    <lineage>
        <taxon>Bacteria</taxon>
        <taxon>Pseudomonadati</taxon>
        <taxon>Myxococcota</taxon>
        <taxon>Myxococcia</taxon>
        <taxon>Myxococcales</taxon>
        <taxon>Cystobacterineae</taxon>
        <taxon>Myxococcaceae</taxon>
        <taxon>Pyxidicoccus</taxon>
    </lineage>
</organism>
<evidence type="ECO:0000256" key="1">
    <source>
        <dbReference type="SAM" id="MobiDB-lite"/>
    </source>
</evidence>
<dbReference type="SMART" id="SM00228">
    <property type="entry name" value="PDZ"/>
    <property type="match status" value="1"/>
</dbReference>
<gene>
    <name evidence="3" type="ORF">JY651_18810</name>
</gene>
<dbReference type="InterPro" id="IPR001478">
    <property type="entry name" value="PDZ"/>
</dbReference>
<dbReference type="Pfam" id="PF17820">
    <property type="entry name" value="PDZ_6"/>
    <property type="match status" value="1"/>
</dbReference>
<dbReference type="InterPro" id="IPR041489">
    <property type="entry name" value="PDZ_6"/>
</dbReference>
<dbReference type="EMBL" id="CP071090">
    <property type="protein sequence ID" value="QSQ26836.1"/>
    <property type="molecule type" value="Genomic_DNA"/>
</dbReference>
<dbReference type="PROSITE" id="PS50106">
    <property type="entry name" value="PDZ"/>
    <property type="match status" value="1"/>
</dbReference>
<accession>A0ABX7P8M5</accession>
<protein>
    <submittedName>
        <fullName evidence="3">Carboxypeptidase regulatory-like domain-containing protein</fullName>
    </submittedName>
</protein>
<evidence type="ECO:0000313" key="3">
    <source>
        <dbReference type="EMBL" id="QSQ26836.1"/>
    </source>
</evidence>
<dbReference type="Gene3D" id="2.60.40.1120">
    <property type="entry name" value="Carboxypeptidase-like, regulatory domain"/>
    <property type="match status" value="3"/>
</dbReference>
<dbReference type="InterPro" id="IPR013784">
    <property type="entry name" value="Carb-bd-like_fold"/>
</dbReference>
<dbReference type="SUPFAM" id="SSF50156">
    <property type="entry name" value="PDZ domain-like"/>
    <property type="match status" value="1"/>
</dbReference>
<evidence type="ECO:0000259" key="2">
    <source>
        <dbReference type="PROSITE" id="PS50106"/>
    </source>
</evidence>
<dbReference type="InterPro" id="IPR036034">
    <property type="entry name" value="PDZ_sf"/>
</dbReference>
<proteinExistence type="predicted"/>
<dbReference type="CDD" id="cd06782">
    <property type="entry name" value="cpPDZ_CPP-like"/>
    <property type="match status" value="1"/>
</dbReference>